<organism evidence="2 3">
    <name type="scientific">Stephania cephalantha</name>
    <dbReference type="NCBI Taxonomy" id="152367"/>
    <lineage>
        <taxon>Eukaryota</taxon>
        <taxon>Viridiplantae</taxon>
        <taxon>Streptophyta</taxon>
        <taxon>Embryophyta</taxon>
        <taxon>Tracheophyta</taxon>
        <taxon>Spermatophyta</taxon>
        <taxon>Magnoliopsida</taxon>
        <taxon>Ranunculales</taxon>
        <taxon>Menispermaceae</taxon>
        <taxon>Menispermoideae</taxon>
        <taxon>Cissampelideae</taxon>
        <taxon>Stephania</taxon>
    </lineage>
</organism>
<accession>A0AAP0E2I7</accession>
<protein>
    <submittedName>
        <fullName evidence="2">Uncharacterized protein</fullName>
    </submittedName>
</protein>
<name>A0AAP0E2I7_9MAGN</name>
<feature type="compositionally biased region" description="Acidic residues" evidence="1">
    <location>
        <begin position="25"/>
        <end position="34"/>
    </location>
</feature>
<evidence type="ECO:0000313" key="3">
    <source>
        <dbReference type="Proteomes" id="UP001419268"/>
    </source>
</evidence>
<dbReference type="EMBL" id="JBBNAG010000013">
    <property type="protein sequence ID" value="KAK9083632.1"/>
    <property type="molecule type" value="Genomic_DNA"/>
</dbReference>
<feature type="region of interest" description="Disordered" evidence="1">
    <location>
        <begin position="1"/>
        <end position="34"/>
    </location>
</feature>
<comment type="caution">
    <text evidence="2">The sequence shown here is derived from an EMBL/GenBank/DDBJ whole genome shotgun (WGS) entry which is preliminary data.</text>
</comment>
<feature type="compositionally biased region" description="Basic and acidic residues" evidence="1">
    <location>
        <begin position="12"/>
        <end position="24"/>
    </location>
</feature>
<reference evidence="2 3" key="1">
    <citation type="submission" date="2024-01" db="EMBL/GenBank/DDBJ databases">
        <title>Genome assemblies of Stephania.</title>
        <authorList>
            <person name="Yang L."/>
        </authorList>
    </citation>
    <scope>NUCLEOTIDE SEQUENCE [LARGE SCALE GENOMIC DNA]</scope>
    <source>
        <strain evidence="2">JXDWG</strain>
        <tissue evidence="2">Leaf</tissue>
    </source>
</reference>
<gene>
    <name evidence="2" type="ORF">Scep_030103</name>
</gene>
<dbReference type="AlphaFoldDB" id="A0AAP0E2I7"/>
<evidence type="ECO:0000256" key="1">
    <source>
        <dbReference type="SAM" id="MobiDB-lite"/>
    </source>
</evidence>
<keyword evidence="3" id="KW-1185">Reference proteome</keyword>
<proteinExistence type="predicted"/>
<dbReference type="Proteomes" id="UP001419268">
    <property type="component" value="Unassembled WGS sequence"/>
</dbReference>
<evidence type="ECO:0000313" key="2">
    <source>
        <dbReference type="EMBL" id="KAK9083632.1"/>
    </source>
</evidence>
<sequence length="83" mass="9975">MAFLFDLDGDLSSDHADYNHHSSENEEEGEPMDDVEECFLRQLEEDEYHFVEEAFFDIVHWLTIHALPFIQRIFQKKFPHMNT</sequence>